<keyword evidence="2" id="KW-1185">Reference proteome</keyword>
<reference evidence="1" key="1">
    <citation type="submission" date="2022-07" db="EMBL/GenBank/DDBJ databases">
        <title>Genome Sequence of Phlebia brevispora.</title>
        <authorList>
            <person name="Buettner E."/>
        </authorList>
    </citation>
    <scope>NUCLEOTIDE SEQUENCE</scope>
    <source>
        <strain evidence="1">MPL23</strain>
    </source>
</reference>
<protein>
    <submittedName>
        <fullName evidence="1">Uncharacterized protein</fullName>
    </submittedName>
</protein>
<organism evidence="1 2">
    <name type="scientific">Phlebia brevispora</name>
    <dbReference type="NCBI Taxonomy" id="194682"/>
    <lineage>
        <taxon>Eukaryota</taxon>
        <taxon>Fungi</taxon>
        <taxon>Dikarya</taxon>
        <taxon>Basidiomycota</taxon>
        <taxon>Agaricomycotina</taxon>
        <taxon>Agaricomycetes</taxon>
        <taxon>Polyporales</taxon>
        <taxon>Meruliaceae</taxon>
        <taxon>Phlebia</taxon>
    </lineage>
</organism>
<sequence length="378" mass="41579">MTSDLDPFLYNTPLVSFAQPAEGLSGSLPPSPTGREQRDGDAWNTAGYRKTDRPFDLYYISFPRDKILPKAIVATTYTLEVLQVCMSISDGFRNFGTGWGNMEDLNTVGLLWFSVPVLGSVICCMAQLFYAWRIWILGRQPIILGIVVVIAIVQLGFGVYAGAKAHIIGDFSDLQMQTFQTTAVWLGAAAVDDIIIATCMIWYLQRSNTGFRQTSTLLSKFIRLTLETGLVCAAFAILDLSFYCAFQTVNYHLAPSIPLSKLYSNSLLVVLNARIRIIGSREYVETHGNTGTISYMDASRDSPFASQSHKTRPRSTVNGAISGISVSIAQETHGDRGFHIPMNDLDRMSQTDTPKYDGAPLDVPTNTVDVINKGAQLV</sequence>
<name>A0ACC1RYY2_9APHY</name>
<accession>A0ACC1RYY2</accession>
<gene>
    <name evidence="1" type="ORF">NM688_g7980</name>
</gene>
<comment type="caution">
    <text evidence="1">The sequence shown here is derived from an EMBL/GenBank/DDBJ whole genome shotgun (WGS) entry which is preliminary data.</text>
</comment>
<evidence type="ECO:0000313" key="1">
    <source>
        <dbReference type="EMBL" id="KAJ3528573.1"/>
    </source>
</evidence>
<dbReference type="Proteomes" id="UP001148662">
    <property type="component" value="Unassembled WGS sequence"/>
</dbReference>
<proteinExistence type="predicted"/>
<dbReference type="EMBL" id="JANHOG010002010">
    <property type="protein sequence ID" value="KAJ3528573.1"/>
    <property type="molecule type" value="Genomic_DNA"/>
</dbReference>
<evidence type="ECO:0000313" key="2">
    <source>
        <dbReference type="Proteomes" id="UP001148662"/>
    </source>
</evidence>